<dbReference type="Proteomes" id="UP001591681">
    <property type="component" value="Unassembled WGS sequence"/>
</dbReference>
<dbReference type="FunFam" id="3.40.50.410:FF:000021">
    <property type="entry name" value="Collagen, type VI, alpha 3"/>
    <property type="match status" value="1"/>
</dbReference>
<feature type="domain" description="VWFA" evidence="13">
    <location>
        <begin position="680"/>
        <end position="855"/>
    </location>
</feature>
<feature type="domain" description="VWFA" evidence="13">
    <location>
        <begin position="59"/>
        <end position="237"/>
    </location>
</feature>
<feature type="region of interest" description="Disordered" evidence="12">
    <location>
        <begin position="2446"/>
        <end position="2502"/>
    </location>
</feature>
<feature type="compositionally biased region" description="Basic and acidic residues" evidence="12">
    <location>
        <begin position="1746"/>
        <end position="1755"/>
    </location>
</feature>
<feature type="domain" description="VWFA" evidence="13">
    <location>
        <begin position="2210"/>
        <end position="2404"/>
    </location>
</feature>
<comment type="similarity">
    <text evidence="11">Belongs to the type VI collagen family.</text>
</comment>
<feature type="compositionally biased region" description="Basic residues" evidence="12">
    <location>
        <begin position="2492"/>
        <end position="2502"/>
    </location>
</feature>
<feature type="region of interest" description="Disordered" evidence="12">
    <location>
        <begin position="636"/>
        <end position="663"/>
    </location>
</feature>
<gene>
    <name evidence="14" type="ORF">ACEWY4_020207</name>
</gene>
<feature type="domain" description="VWFA" evidence="13">
    <location>
        <begin position="2000"/>
        <end position="2151"/>
    </location>
</feature>
<evidence type="ECO:0000256" key="11">
    <source>
        <dbReference type="ARBA" id="ARBA00044000"/>
    </source>
</evidence>
<evidence type="ECO:0000256" key="12">
    <source>
        <dbReference type="SAM" id="MobiDB-lite"/>
    </source>
</evidence>
<dbReference type="CDD" id="cd01450">
    <property type="entry name" value="vWFA_subfamily_ECM"/>
    <property type="match status" value="3"/>
</dbReference>
<keyword evidence="9" id="KW-0379">Hydroxylation</keyword>
<dbReference type="Pfam" id="PF00092">
    <property type="entry name" value="VWA"/>
    <property type="match status" value="9"/>
</dbReference>
<dbReference type="PROSITE" id="PS50234">
    <property type="entry name" value="VWFA"/>
    <property type="match status" value="9"/>
</dbReference>
<feature type="region of interest" description="Disordered" evidence="12">
    <location>
        <begin position="1640"/>
        <end position="1972"/>
    </location>
</feature>
<feature type="domain" description="VWFA" evidence="13">
    <location>
        <begin position="449"/>
        <end position="626"/>
    </location>
</feature>
<feature type="compositionally biased region" description="Gly residues" evidence="12">
    <location>
        <begin position="1663"/>
        <end position="1672"/>
    </location>
</feature>
<evidence type="ECO:0000256" key="4">
    <source>
        <dbReference type="ARBA" id="ARBA00022729"/>
    </source>
</evidence>
<feature type="compositionally biased region" description="Polar residues" evidence="12">
    <location>
        <begin position="2446"/>
        <end position="2455"/>
    </location>
</feature>
<sequence>MSVCLCVVVVVVVRGHRTDDYRNTLKMVLAHILVIALVATCVAVCAGQQTVCTQEAAADIVFLVDGSWSIGKENFQQIRDFLSTLVNGFSVGPDQVRIGLVQYSSDPRTEFLLNTYQDKQDILTYIRKLPYKGGGTMTGAGLDFILNEHFTEQAGSRARQGVPQIAIVITDGQSNDDVGTHADDLRRRGIILYAIGIKEADIDQLRKIGNEPHNQYVYNVSDFSALQGISLNIVHKLCTSVEEAKRQIMEDSLGFADVFFLVDSSIKQQQFQLIRQILNRLANQLNVNIDSNRMGLAQFSDNTNVDFFLNQYKTKEEILEKLKRFRLRAGGSRNIGAALDYARTNLLTPEAGARLYPGFGQYLVLMMSGKSDDSVYRQSQILRDQSINVITVGVDKADPVEMLIIATDPSMSKTVGRTIGQVPQDIKTIIETVGTFRVADECLLSTVSDIVLIVDQSTTTGHEQFNLVRNFLYNIVAGLDISSNKVRVGVVLYGDTSKAEIYLNTYDNKENILLHIKKLPYVKATTANTAQALAFVKNDVFTTKRGSRYRMGVPQVAVVITTGHSTDDVSRVAMDLRQFGPGVNVFTVGVKHFNQTGLQQIASYPPSTFLFTVEDLPNLNTIQKSLRTSICQVTVTHQGKDRQPGSRSSPGMRGPPGLPGIPLPRTNILRQGCLKTEEADIYFLIDQSGSILEKEFNLMKDFILEFLLMFQIGPKQVRVGLVKFASNPKLEFNLVDTKDRASLEKEVKKVYLDGGGTHIGKALTAMEPLFQEAVKSRPNPETPRILIVITDGKSSDEVEEPAKELREQGVIIYTIGVKGANQQELEEIAGDPKRTFTVNNFDALFPIKDVIVQNMCSKEACKDVKADVLLLVESSAIILPPDFVKMKLFIESLMDQSVIGPDALHMGVVQYGTEPQLEFQLSYDKTEMRRKTEAMRELGGGTQTGKALHYISKLFDASMGGRPGVPHILVIVSEGRSQDDVADAADLLKQQGVIIYAVGIGSANSQEMSILGSGVSNKQFPLRDFNKLQSTSEDIMSAICHLNQGCQIDMADMIFLVDGSQGVNSEHFDSIKRLMSGLVNSSSVGENHVRIGAIVYSSEPKIQFALNEYDTQKELRQAISKLKPLGGEAFTSRALGYSVEFFDEFNGGRNEQSVKKFLIVITSEEARDAGHLAEVSAKLRDNSVNIFGVGVKGDGNTQLPSQLLTMTNNPSRRFYVDTFNGLELLDRNISQEICKAEKVDCKLDLVILMDGSNSIKSEDFTIMKNFMMELVKSVRIGPDFVQVAVVQFCSKPEDIRQEFYLNTSKNSEDIIRRIGAIEQIDQGNSIAAGLNFSKASFLPKHGSRINKGVRQVLLLLTDGEEKEKDAPRVADELRDKKIEIFVIGIGRIQTDYLYEIGHREPFILDSFGALPGIQAELVNLMCSWKDEPGCNMAIAVGFDITKRPSKPALFSGQAQLKQQLPKIISKIASLDNICCMPDNSINPKIAFSLVNEDGEELVYFPFEDYSEDVVKKVTDLTTNEDTYFNTELLKSFQKIFAKSEAVVKVLIIFSDGLDEPVEKLEVESERLRSSGINTLLTVALAGAQNPLELQMVEFGRSFGYKQPYFIGMENIGGVMQRDIASVALKECCGISCTCAGPPGPLGHQGRAGVKGEKGFPGYPGFPGDDGGSGERGLPGLNGTKGDRGCQGKTGEKGGRGYSGEKGEHGEDGLDGVHGEQGDPGVNGMTGEKGDPGSPGFPGIKGGQGTEGEKGLRGDPGESGADNTVEGPKGDPGHRGAPGEMGEDGSPGGDGPPGHDGPDGRRGPPGEKGDIGNPGARGSEGPPGPPGLQGARGPQGPDGPNGSLGLPGPQGPPGQEGPKGSRGPLGRKGQKGQQGDPGAKGATGPLGPRGPSGLDGRDGYGPPGAKGHKGDPGFPGYPGLQGENGGKGQAGGPGPKGNQGRGGNAGTPGDPGDPGDDGVDGHKGPRGPPGTQREICQLLPYIRDNCGEYVCQRECPVYPTELVIALDMSENMGQRAFERIRNSTLDLLHDISITQSNCPTGARVAVVSYSSNTKQLIRFSDYKMKEKLIEAVGSIALERNLDRRNIGAAMRFVARHVFKRTRQGALVRKVAVFFANGPSEDTTAINTAMLEFKAFNIQPAVIAFGDTPNVQRAFEADETKSFIVKSMQERQDRYAQLRRIQHCAICYDFCQPDSECTDIDLLRLNVDLDLDLTLLLDGSQPMQADEYAAVKELLASVLEHIQISEQPERSDKQARVALYQTLPLEASRDTPVQREFDYVSYTNSEDMKRHLLEDVHQVGGSAALGHAVEWIITKGLPAAPNPRKNKLLLAVVGGGTSEEDRAKLDQVSKMAKCQGMGVVTLTTGHRFNSTQVEELASSPLGQHVIHLGKAKQGEREYAQRFLQALIGTLKRGLNDYRMPQMCGRPGTQAAYGPQIQRVSLPPHLRQMEQSNDQGTPQHFPPAQNFIMTRPVRRRPAGTNVAMRPHGAGTYRRTAPRKPVRPNL</sequence>
<dbReference type="FunFam" id="3.40.50.410:FF:000001">
    <property type="entry name" value="Collagen, type XII, alpha 1"/>
    <property type="match status" value="1"/>
</dbReference>
<comment type="function">
    <text evidence="10">Collagen VI acts as a cell-binding protein.</text>
</comment>
<dbReference type="Pfam" id="PF01391">
    <property type="entry name" value="Collagen"/>
    <property type="match status" value="1"/>
</dbReference>
<dbReference type="CDD" id="cd01472">
    <property type="entry name" value="vWA_collagen"/>
    <property type="match status" value="2"/>
</dbReference>
<dbReference type="FunFam" id="3.40.50.410:FF:000003">
    <property type="entry name" value="Collagen type VI alpha 3 chain"/>
    <property type="match status" value="3"/>
</dbReference>
<feature type="domain" description="VWFA" evidence="13">
    <location>
        <begin position="867"/>
        <end position="1039"/>
    </location>
</feature>
<dbReference type="InterPro" id="IPR008160">
    <property type="entry name" value="Collagen"/>
</dbReference>
<dbReference type="PANTHER" id="PTHR24020">
    <property type="entry name" value="COLLAGEN ALPHA"/>
    <property type="match status" value="1"/>
</dbReference>
<evidence type="ECO:0000256" key="3">
    <source>
        <dbReference type="ARBA" id="ARBA00022530"/>
    </source>
</evidence>
<dbReference type="InterPro" id="IPR050525">
    <property type="entry name" value="ECM_Assembly_Org"/>
</dbReference>
<dbReference type="PRINTS" id="PR00453">
    <property type="entry name" value="VWFADOMAIN"/>
</dbReference>
<feature type="domain" description="VWFA" evidence="13">
    <location>
        <begin position="1052"/>
        <end position="1233"/>
    </location>
</feature>
<dbReference type="FunFam" id="3.40.50.410:FF:000004">
    <property type="entry name" value="collagen alpha-6(VI) chain"/>
    <property type="match status" value="1"/>
</dbReference>
<dbReference type="GO" id="GO:0005589">
    <property type="term" value="C:collagen type VI trimer"/>
    <property type="evidence" value="ECO:0007669"/>
    <property type="project" value="UniProtKB-ARBA"/>
</dbReference>
<evidence type="ECO:0000256" key="9">
    <source>
        <dbReference type="ARBA" id="ARBA00023278"/>
    </source>
</evidence>
<keyword evidence="7" id="KW-0176">Collagen</keyword>
<feature type="domain" description="VWFA" evidence="13">
    <location>
        <begin position="1244"/>
        <end position="1386"/>
    </location>
</feature>
<keyword evidence="15" id="KW-1185">Reference proteome</keyword>
<evidence type="ECO:0000313" key="14">
    <source>
        <dbReference type="EMBL" id="KAL2084689.1"/>
    </source>
</evidence>
<feature type="compositionally biased region" description="Basic and acidic residues" evidence="12">
    <location>
        <begin position="1795"/>
        <end position="1809"/>
    </location>
</feature>
<dbReference type="SUPFAM" id="SSF53300">
    <property type="entry name" value="vWA-like"/>
    <property type="match status" value="10"/>
</dbReference>
<dbReference type="Gene3D" id="3.40.50.410">
    <property type="entry name" value="von Willebrand factor, type A domain"/>
    <property type="match status" value="10"/>
</dbReference>
<dbReference type="InterPro" id="IPR002035">
    <property type="entry name" value="VWF_A"/>
</dbReference>
<accession>A0ABD1JC88</accession>
<evidence type="ECO:0000256" key="2">
    <source>
        <dbReference type="ARBA" id="ARBA00022525"/>
    </source>
</evidence>
<organism evidence="14 15">
    <name type="scientific">Coilia grayii</name>
    <name type="common">Gray's grenadier anchovy</name>
    <dbReference type="NCBI Taxonomy" id="363190"/>
    <lineage>
        <taxon>Eukaryota</taxon>
        <taxon>Metazoa</taxon>
        <taxon>Chordata</taxon>
        <taxon>Craniata</taxon>
        <taxon>Vertebrata</taxon>
        <taxon>Euteleostomi</taxon>
        <taxon>Actinopterygii</taxon>
        <taxon>Neopterygii</taxon>
        <taxon>Teleostei</taxon>
        <taxon>Clupei</taxon>
        <taxon>Clupeiformes</taxon>
        <taxon>Clupeoidei</taxon>
        <taxon>Engraulidae</taxon>
        <taxon>Coilinae</taxon>
        <taxon>Coilia</taxon>
    </lineage>
</organism>
<keyword evidence="3" id="KW-0272">Extracellular matrix</keyword>
<feature type="domain" description="VWFA" evidence="13">
    <location>
        <begin position="257"/>
        <end position="433"/>
    </location>
</feature>
<name>A0ABD1JC88_9TELE</name>
<keyword evidence="2" id="KW-0964">Secreted</keyword>
<feature type="compositionally biased region" description="Basic and acidic residues" evidence="12">
    <location>
        <begin position="1680"/>
        <end position="1716"/>
    </location>
</feature>
<keyword evidence="5" id="KW-0677">Repeat</keyword>
<keyword evidence="8" id="KW-0325">Glycoprotein</keyword>
<dbReference type="EMBL" id="JBHFQA010000017">
    <property type="protein sequence ID" value="KAL2084689.1"/>
    <property type="molecule type" value="Genomic_DNA"/>
</dbReference>
<evidence type="ECO:0000313" key="15">
    <source>
        <dbReference type="Proteomes" id="UP001591681"/>
    </source>
</evidence>
<evidence type="ECO:0000256" key="6">
    <source>
        <dbReference type="ARBA" id="ARBA00022889"/>
    </source>
</evidence>
<evidence type="ECO:0000256" key="1">
    <source>
        <dbReference type="ARBA" id="ARBA00004498"/>
    </source>
</evidence>
<evidence type="ECO:0000256" key="5">
    <source>
        <dbReference type="ARBA" id="ARBA00022737"/>
    </source>
</evidence>
<keyword evidence="4" id="KW-0732">Signal</keyword>
<proteinExistence type="inferred from homology"/>
<comment type="caution">
    <text evidence="14">The sequence shown here is derived from an EMBL/GenBank/DDBJ whole genome shotgun (WGS) entry which is preliminary data.</text>
</comment>
<reference evidence="14 15" key="1">
    <citation type="submission" date="2024-09" db="EMBL/GenBank/DDBJ databases">
        <title>A chromosome-level genome assembly of Gray's grenadier anchovy, Coilia grayii.</title>
        <authorList>
            <person name="Fu Z."/>
        </authorList>
    </citation>
    <scope>NUCLEOTIDE SEQUENCE [LARGE SCALE GENOMIC DNA]</scope>
    <source>
        <strain evidence="14">G4</strain>
        <tissue evidence="14">Muscle</tissue>
    </source>
</reference>
<dbReference type="PANTHER" id="PTHR24020:SF86">
    <property type="entry name" value="COLLAGEN, TYPE VI, ALPHA 4"/>
    <property type="match status" value="1"/>
</dbReference>
<dbReference type="SMART" id="SM00327">
    <property type="entry name" value="VWA"/>
    <property type="match status" value="9"/>
</dbReference>
<evidence type="ECO:0000256" key="8">
    <source>
        <dbReference type="ARBA" id="ARBA00023180"/>
    </source>
</evidence>
<evidence type="ECO:0000256" key="10">
    <source>
        <dbReference type="ARBA" id="ARBA00043858"/>
    </source>
</evidence>
<dbReference type="GO" id="GO:0007155">
    <property type="term" value="P:cell adhesion"/>
    <property type="evidence" value="ECO:0007669"/>
    <property type="project" value="UniProtKB-KW"/>
</dbReference>
<comment type="subcellular location">
    <subcellularLocation>
        <location evidence="1">Secreted</location>
        <location evidence="1">Extracellular space</location>
        <location evidence="1">Extracellular matrix</location>
    </subcellularLocation>
</comment>
<evidence type="ECO:0000259" key="13">
    <source>
        <dbReference type="PROSITE" id="PS50234"/>
    </source>
</evidence>
<evidence type="ECO:0000256" key="7">
    <source>
        <dbReference type="ARBA" id="ARBA00023119"/>
    </source>
</evidence>
<feature type="compositionally biased region" description="Low complexity" evidence="12">
    <location>
        <begin position="1837"/>
        <end position="1846"/>
    </location>
</feature>
<feature type="compositionally biased region" description="Gly residues" evidence="12">
    <location>
        <begin position="1784"/>
        <end position="1793"/>
    </location>
</feature>
<keyword evidence="6" id="KW-0130">Cell adhesion</keyword>
<feature type="compositionally biased region" description="Gly residues" evidence="12">
    <location>
        <begin position="1921"/>
        <end position="1945"/>
    </location>
</feature>
<protein>
    <recommendedName>
        <fullName evidence="13">VWFA domain-containing protein</fullName>
    </recommendedName>
</protein>
<dbReference type="InterPro" id="IPR036465">
    <property type="entry name" value="vWFA_dom_sf"/>
</dbReference>